<dbReference type="Proteomes" id="UP000738359">
    <property type="component" value="Unassembled WGS sequence"/>
</dbReference>
<comment type="caution">
    <text evidence="1">The sequence shown here is derived from an EMBL/GenBank/DDBJ whole genome shotgun (WGS) entry which is preliminary data.</text>
</comment>
<evidence type="ECO:0000313" key="2">
    <source>
        <dbReference type="Proteomes" id="UP000738359"/>
    </source>
</evidence>
<gene>
    <name evidence="1" type="ORF">BGZ70_007142</name>
</gene>
<dbReference type="OrthoDB" id="3204049at2759"/>
<accession>A0A9P6M2I7</accession>
<name>A0A9P6M2I7_MORAP</name>
<reference evidence="1" key="1">
    <citation type="journal article" date="2020" name="Fungal Divers.">
        <title>Resolving the Mortierellaceae phylogeny through synthesis of multi-gene phylogenetics and phylogenomics.</title>
        <authorList>
            <person name="Vandepol N."/>
            <person name="Liber J."/>
            <person name="Desiro A."/>
            <person name="Na H."/>
            <person name="Kennedy M."/>
            <person name="Barry K."/>
            <person name="Grigoriev I.V."/>
            <person name="Miller A.N."/>
            <person name="O'Donnell K."/>
            <person name="Stajich J.E."/>
            <person name="Bonito G."/>
        </authorList>
    </citation>
    <scope>NUCLEOTIDE SEQUENCE</scope>
    <source>
        <strain evidence="1">CK1249</strain>
    </source>
</reference>
<dbReference type="EMBL" id="JAAAHY010000430">
    <property type="protein sequence ID" value="KAF9963877.1"/>
    <property type="molecule type" value="Genomic_DNA"/>
</dbReference>
<organism evidence="1 2">
    <name type="scientific">Mortierella alpina</name>
    <name type="common">Oleaginous fungus</name>
    <name type="synonym">Mortierella renispora</name>
    <dbReference type="NCBI Taxonomy" id="64518"/>
    <lineage>
        <taxon>Eukaryota</taxon>
        <taxon>Fungi</taxon>
        <taxon>Fungi incertae sedis</taxon>
        <taxon>Mucoromycota</taxon>
        <taxon>Mortierellomycotina</taxon>
        <taxon>Mortierellomycetes</taxon>
        <taxon>Mortierellales</taxon>
        <taxon>Mortierellaceae</taxon>
        <taxon>Mortierella</taxon>
    </lineage>
</organism>
<feature type="non-terminal residue" evidence="1">
    <location>
        <position position="1"/>
    </location>
</feature>
<evidence type="ECO:0000313" key="1">
    <source>
        <dbReference type="EMBL" id="KAF9963877.1"/>
    </source>
</evidence>
<sequence length="221" mass="25321">LEHWISRAKHEGETPPPGVIKVPGYDRGDLDLAAVLKILVIENEMQSVLELASHPSVPVETLYRPSGPNCGWNQLAKYTLQVYVYINILAEFPEYCQGRYYVSLPGFQDVMDKATNHHVPEELFHYSYLGALDEEGVWRPLGFRSQNYEAIDLFGDMKRLKEYLKTLFAVLYRTEVMARECGKVIPWDKLVEVALARFHVTLGCEIVSYGENGPVRECFYN</sequence>
<protein>
    <submittedName>
        <fullName evidence="1">Uncharacterized protein</fullName>
    </submittedName>
</protein>
<dbReference type="AlphaFoldDB" id="A0A9P6M2I7"/>
<proteinExistence type="predicted"/>
<keyword evidence="2" id="KW-1185">Reference proteome</keyword>